<dbReference type="InterPro" id="IPR036645">
    <property type="entry name" value="Elafin-like_sf"/>
</dbReference>
<proteinExistence type="predicted"/>
<accession>A0A913YAQ2</accession>
<dbReference type="GO" id="GO:0030414">
    <property type="term" value="F:peptidase inhibitor activity"/>
    <property type="evidence" value="ECO:0007669"/>
    <property type="project" value="InterPro"/>
</dbReference>
<dbReference type="AlphaFoldDB" id="A0A913YAQ2"/>
<feature type="domain" description="WAP" evidence="3">
    <location>
        <begin position="23"/>
        <end position="78"/>
    </location>
</feature>
<evidence type="ECO:0000256" key="1">
    <source>
        <dbReference type="SAM" id="MobiDB-lite"/>
    </source>
</evidence>
<evidence type="ECO:0000313" key="4">
    <source>
        <dbReference type="EnsemblMetazoa" id="XP_020917403.1"/>
    </source>
</evidence>
<name>A0A913YAQ2_EXADI</name>
<dbReference type="Gene3D" id="4.10.75.10">
    <property type="entry name" value="Elafin-like"/>
    <property type="match status" value="1"/>
</dbReference>
<protein>
    <recommendedName>
        <fullName evidence="3">WAP domain-containing protein</fullName>
    </recommendedName>
</protein>
<dbReference type="GeneID" id="110254709"/>
<dbReference type="EnsemblMetazoa" id="XM_021061744.2">
    <property type="protein sequence ID" value="XP_020917403.1"/>
    <property type="gene ID" value="LOC110254709"/>
</dbReference>
<sequence>MAPRSSLLLLGVVILAVLDLSFSQEAPGTCPTFPPPEECPDEPDNDCNDDSECAQLSGEGDVYKCCLDGCDKRCVPALPPPTPAKPRIGGPGEPGPKGEKVRK</sequence>
<feature type="region of interest" description="Disordered" evidence="1">
    <location>
        <begin position="77"/>
        <end position="103"/>
    </location>
</feature>
<dbReference type="GO" id="GO:0005576">
    <property type="term" value="C:extracellular region"/>
    <property type="evidence" value="ECO:0007669"/>
    <property type="project" value="InterPro"/>
</dbReference>
<feature type="chain" id="PRO_5037893365" description="WAP domain-containing protein" evidence="2">
    <location>
        <begin position="24"/>
        <end position="103"/>
    </location>
</feature>
<feature type="signal peptide" evidence="2">
    <location>
        <begin position="1"/>
        <end position="23"/>
    </location>
</feature>
<evidence type="ECO:0000256" key="2">
    <source>
        <dbReference type="SAM" id="SignalP"/>
    </source>
</evidence>
<organism evidence="4 5">
    <name type="scientific">Exaiptasia diaphana</name>
    <name type="common">Tropical sea anemone</name>
    <name type="synonym">Aiptasia pulchella</name>
    <dbReference type="NCBI Taxonomy" id="2652724"/>
    <lineage>
        <taxon>Eukaryota</taxon>
        <taxon>Metazoa</taxon>
        <taxon>Cnidaria</taxon>
        <taxon>Anthozoa</taxon>
        <taxon>Hexacorallia</taxon>
        <taxon>Actiniaria</taxon>
        <taxon>Aiptasiidae</taxon>
        <taxon>Exaiptasia</taxon>
    </lineage>
</organism>
<evidence type="ECO:0000313" key="5">
    <source>
        <dbReference type="Proteomes" id="UP000887567"/>
    </source>
</evidence>
<dbReference type="RefSeq" id="XP_020917403.1">
    <property type="nucleotide sequence ID" value="XM_021061744.2"/>
</dbReference>
<dbReference type="KEGG" id="epa:110254709"/>
<reference evidence="4" key="1">
    <citation type="submission" date="2022-11" db="UniProtKB">
        <authorList>
            <consortium name="EnsemblMetazoa"/>
        </authorList>
    </citation>
    <scope>IDENTIFICATION</scope>
</reference>
<dbReference type="PROSITE" id="PS51390">
    <property type="entry name" value="WAP"/>
    <property type="match status" value="1"/>
</dbReference>
<keyword evidence="2" id="KW-0732">Signal</keyword>
<dbReference type="Proteomes" id="UP000887567">
    <property type="component" value="Unplaced"/>
</dbReference>
<evidence type="ECO:0000259" key="3">
    <source>
        <dbReference type="PROSITE" id="PS51390"/>
    </source>
</evidence>
<dbReference type="Pfam" id="PF00095">
    <property type="entry name" value="WAP"/>
    <property type="match status" value="1"/>
</dbReference>
<keyword evidence="5" id="KW-1185">Reference proteome</keyword>
<dbReference type="InterPro" id="IPR008197">
    <property type="entry name" value="WAP_dom"/>
</dbReference>